<keyword evidence="2" id="KW-1185">Reference proteome</keyword>
<accession>A0A4Y2RX50</accession>
<dbReference type="Proteomes" id="UP000499080">
    <property type="component" value="Unassembled WGS sequence"/>
</dbReference>
<dbReference type="EMBL" id="BGPR01147712">
    <property type="protein sequence ID" value="GBN79575.1"/>
    <property type="molecule type" value="Genomic_DNA"/>
</dbReference>
<name>A0A4Y2RX50_ARAVE</name>
<reference evidence="1 2" key="1">
    <citation type="journal article" date="2019" name="Sci. Rep.">
        <title>Orb-weaving spider Araneus ventricosus genome elucidates the spidroin gene catalogue.</title>
        <authorList>
            <person name="Kono N."/>
            <person name="Nakamura H."/>
            <person name="Ohtoshi R."/>
            <person name="Moran D.A.P."/>
            <person name="Shinohara A."/>
            <person name="Yoshida Y."/>
            <person name="Fujiwara M."/>
            <person name="Mori M."/>
            <person name="Tomita M."/>
            <person name="Arakawa K."/>
        </authorList>
    </citation>
    <scope>NUCLEOTIDE SEQUENCE [LARGE SCALE GENOMIC DNA]</scope>
</reference>
<gene>
    <name evidence="1" type="ORF">AVEN_52148_1</name>
</gene>
<comment type="caution">
    <text evidence="1">The sequence shown here is derived from an EMBL/GenBank/DDBJ whole genome shotgun (WGS) entry which is preliminary data.</text>
</comment>
<protein>
    <submittedName>
        <fullName evidence="1">Uncharacterized protein</fullName>
    </submittedName>
</protein>
<proteinExistence type="predicted"/>
<sequence>MYFCTYRQIKKACHFFIFMHPLPHPAGVYGNIFLCDSDQFESLAGLM</sequence>
<organism evidence="1 2">
    <name type="scientific">Araneus ventricosus</name>
    <name type="common">Orbweaver spider</name>
    <name type="synonym">Epeira ventricosa</name>
    <dbReference type="NCBI Taxonomy" id="182803"/>
    <lineage>
        <taxon>Eukaryota</taxon>
        <taxon>Metazoa</taxon>
        <taxon>Ecdysozoa</taxon>
        <taxon>Arthropoda</taxon>
        <taxon>Chelicerata</taxon>
        <taxon>Arachnida</taxon>
        <taxon>Araneae</taxon>
        <taxon>Araneomorphae</taxon>
        <taxon>Entelegynae</taxon>
        <taxon>Araneoidea</taxon>
        <taxon>Araneidae</taxon>
        <taxon>Araneus</taxon>
    </lineage>
</organism>
<evidence type="ECO:0000313" key="2">
    <source>
        <dbReference type="Proteomes" id="UP000499080"/>
    </source>
</evidence>
<feature type="non-terminal residue" evidence="1">
    <location>
        <position position="47"/>
    </location>
</feature>
<dbReference type="AlphaFoldDB" id="A0A4Y2RX50"/>
<evidence type="ECO:0000313" key="1">
    <source>
        <dbReference type="EMBL" id="GBN79575.1"/>
    </source>
</evidence>